<dbReference type="Pfam" id="PF00482">
    <property type="entry name" value="T2SSF"/>
    <property type="match status" value="1"/>
</dbReference>
<evidence type="ECO:0000256" key="6">
    <source>
        <dbReference type="SAM" id="MobiDB-lite"/>
    </source>
</evidence>
<evidence type="ECO:0000259" key="8">
    <source>
        <dbReference type="Pfam" id="PF00482"/>
    </source>
</evidence>
<evidence type="ECO:0000256" key="4">
    <source>
        <dbReference type="ARBA" id="ARBA00022989"/>
    </source>
</evidence>
<comment type="caution">
    <text evidence="9">The sequence shown here is derived from an EMBL/GenBank/DDBJ whole genome shotgun (WGS) entry which is preliminary data.</text>
</comment>
<keyword evidence="3 7" id="KW-0812">Transmembrane</keyword>
<dbReference type="PANTHER" id="PTHR35007:SF3">
    <property type="entry name" value="POSSIBLE CONSERVED ALANINE RICH MEMBRANE PROTEIN"/>
    <property type="match status" value="1"/>
</dbReference>
<proteinExistence type="predicted"/>
<evidence type="ECO:0000256" key="1">
    <source>
        <dbReference type="ARBA" id="ARBA00004651"/>
    </source>
</evidence>
<protein>
    <recommendedName>
        <fullName evidence="8">Type II secretion system protein GspF domain-containing protein</fullName>
    </recommendedName>
</protein>
<gene>
    <name evidence="9" type="ORF">GCM10009809_12770</name>
</gene>
<evidence type="ECO:0000256" key="5">
    <source>
        <dbReference type="ARBA" id="ARBA00023136"/>
    </source>
</evidence>
<feature type="compositionally biased region" description="Low complexity" evidence="6">
    <location>
        <begin position="37"/>
        <end position="50"/>
    </location>
</feature>
<evidence type="ECO:0000256" key="3">
    <source>
        <dbReference type="ARBA" id="ARBA00022692"/>
    </source>
</evidence>
<reference evidence="9 10" key="1">
    <citation type="journal article" date="2019" name="Int. J. Syst. Evol. Microbiol.">
        <title>The Global Catalogue of Microorganisms (GCM) 10K type strain sequencing project: providing services to taxonomists for standard genome sequencing and annotation.</title>
        <authorList>
            <consortium name="The Broad Institute Genomics Platform"/>
            <consortium name="The Broad Institute Genome Sequencing Center for Infectious Disease"/>
            <person name="Wu L."/>
            <person name="Ma J."/>
        </authorList>
    </citation>
    <scope>NUCLEOTIDE SEQUENCE [LARGE SCALE GENOMIC DNA]</scope>
    <source>
        <strain evidence="9 10">JCM 15589</strain>
    </source>
</reference>
<dbReference type="Proteomes" id="UP001501138">
    <property type="component" value="Unassembled WGS sequence"/>
</dbReference>
<dbReference type="EMBL" id="BAAAPM010000003">
    <property type="protein sequence ID" value="GAA1718329.1"/>
    <property type="molecule type" value="Genomic_DNA"/>
</dbReference>
<keyword evidence="4 7" id="KW-1133">Transmembrane helix</keyword>
<feature type="domain" description="Type II secretion system protein GspF" evidence="8">
    <location>
        <begin position="62"/>
        <end position="194"/>
    </location>
</feature>
<keyword evidence="5 7" id="KW-0472">Membrane</keyword>
<keyword evidence="2" id="KW-1003">Cell membrane</keyword>
<dbReference type="InterPro" id="IPR018076">
    <property type="entry name" value="T2SS_GspF_dom"/>
</dbReference>
<evidence type="ECO:0000256" key="7">
    <source>
        <dbReference type="SAM" id="Phobius"/>
    </source>
</evidence>
<name>A0ABN2J5B9_9MICO</name>
<evidence type="ECO:0000313" key="9">
    <source>
        <dbReference type="EMBL" id="GAA1718329.1"/>
    </source>
</evidence>
<keyword evidence="10" id="KW-1185">Reference proteome</keyword>
<dbReference type="PANTHER" id="PTHR35007">
    <property type="entry name" value="INTEGRAL MEMBRANE PROTEIN-RELATED"/>
    <property type="match status" value="1"/>
</dbReference>
<evidence type="ECO:0000313" key="10">
    <source>
        <dbReference type="Proteomes" id="UP001501138"/>
    </source>
</evidence>
<feature type="transmembrane region" description="Helical" evidence="7">
    <location>
        <begin position="6"/>
        <end position="26"/>
    </location>
</feature>
<accession>A0ABN2J5B9</accession>
<sequence>MSGAVAVAGGIVALLAVVATAPWWAAHSGSRRRARGGSDVAGAPAAGAAPDDPTAVELPVLLELLAAAMRAGAGVPRALEATADSLDGAAAVPGADPAGGPDGRALRAAARALRLGADWDAAWRGAPPRLGALHRALRGAWVDGAASSDALRAARDEVLHDRRAAARTAAARLGVRLVLPLGACFLPAFVLVGLAPVLIAFGVDLLSG</sequence>
<feature type="region of interest" description="Disordered" evidence="6">
    <location>
        <begin position="28"/>
        <end position="50"/>
    </location>
</feature>
<comment type="subcellular location">
    <subcellularLocation>
        <location evidence="1">Cell membrane</location>
        <topology evidence="1">Multi-pass membrane protein</topology>
    </subcellularLocation>
</comment>
<feature type="transmembrane region" description="Helical" evidence="7">
    <location>
        <begin position="177"/>
        <end position="203"/>
    </location>
</feature>
<evidence type="ECO:0000256" key="2">
    <source>
        <dbReference type="ARBA" id="ARBA00022475"/>
    </source>
</evidence>
<organism evidence="9 10">
    <name type="scientific">Isoptericola hypogeus</name>
    <dbReference type="NCBI Taxonomy" id="300179"/>
    <lineage>
        <taxon>Bacteria</taxon>
        <taxon>Bacillati</taxon>
        <taxon>Actinomycetota</taxon>
        <taxon>Actinomycetes</taxon>
        <taxon>Micrococcales</taxon>
        <taxon>Promicromonosporaceae</taxon>
        <taxon>Isoptericola</taxon>
    </lineage>
</organism>